<evidence type="ECO:0000256" key="1">
    <source>
        <dbReference type="ARBA" id="ARBA00004811"/>
    </source>
</evidence>
<feature type="binding site" evidence="7">
    <location>
        <position position="343"/>
    </location>
    <ligand>
        <name>phosphoenolpyruvate</name>
        <dbReference type="ChEBI" id="CHEBI:58702"/>
    </ligand>
</feature>
<dbReference type="InterPro" id="IPR001986">
    <property type="entry name" value="Enolpyruvate_Tfrase_dom"/>
</dbReference>
<dbReference type="GO" id="GO:0008652">
    <property type="term" value="P:amino acid biosynthetic process"/>
    <property type="evidence" value="ECO:0007669"/>
    <property type="project" value="UniProtKB-KW"/>
</dbReference>
<evidence type="ECO:0000313" key="10">
    <source>
        <dbReference type="Proteomes" id="UP000004358"/>
    </source>
</evidence>
<comment type="subunit">
    <text evidence="7">Monomer.</text>
</comment>
<dbReference type="InterPro" id="IPR006264">
    <property type="entry name" value="EPSP_synthase"/>
</dbReference>
<dbReference type="Pfam" id="PF00275">
    <property type="entry name" value="EPSP_synthase"/>
    <property type="match status" value="1"/>
</dbReference>
<dbReference type="InterPro" id="IPR023193">
    <property type="entry name" value="EPSP_synthase_CS"/>
</dbReference>
<proteinExistence type="inferred from homology"/>
<comment type="catalytic activity">
    <reaction evidence="6">
        <text>3-phosphoshikimate + phosphoenolpyruvate = 5-O-(1-carboxyvinyl)-3-phosphoshikimate + phosphate</text>
        <dbReference type="Rhea" id="RHEA:21256"/>
        <dbReference type="ChEBI" id="CHEBI:43474"/>
        <dbReference type="ChEBI" id="CHEBI:57701"/>
        <dbReference type="ChEBI" id="CHEBI:58702"/>
        <dbReference type="ChEBI" id="CHEBI:145989"/>
        <dbReference type="EC" id="2.5.1.19"/>
    </reaction>
    <physiologicalReaction direction="left-to-right" evidence="6">
        <dbReference type="Rhea" id="RHEA:21257"/>
    </physiologicalReaction>
</comment>
<feature type="binding site" evidence="7">
    <location>
        <position position="24"/>
    </location>
    <ligand>
        <name>3-phosphoshikimate</name>
        <dbReference type="ChEBI" id="CHEBI:145989"/>
    </ligand>
</feature>
<dbReference type="HAMAP" id="MF_00210">
    <property type="entry name" value="EPSP_synth"/>
    <property type="match status" value="1"/>
</dbReference>
<dbReference type="NCBIfam" id="TIGR01356">
    <property type="entry name" value="aroA"/>
    <property type="match status" value="1"/>
</dbReference>
<dbReference type="SUPFAM" id="SSF55205">
    <property type="entry name" value="EPT/RTPC-like"/>
    <property type="match status" value="1"/>
</dbReference>
<dbReference type="EC" id="2.5.1.19" evidence="7"/>
<feature type="binding site" evidence="7">
    <location>
        <position position="96"/>
    </location>
    <ligand>
        <name>phosphoenolpyruvate</name>
        <dbReference type="ChEBI" id="CHEBI:58702"/>
    </ligand>
</feature>
<dbReference type="RefSeq" id="WP_002654549.1">
    <property type="nucleotide sequence ID" value="NZ_CH672377.1"/>
</dbReference>
<comment type="pathway">
    <text evidence="1 7">Metabolic intermediate biosynthesis; chorismate biosynthesis; chorismate from D-erythrose 4-phosphate and phosphoenolpyruvate: step 6/7.</text>
</comment>
<keyword evidence="4 7" id="KW-0808">Transferase</keyword>
<protein>
    <recommendedName>
        <fullName evidence="7">3-phosphoshikimate 1-carboxyvinyltransferase</fullName>
        <ecNumber evidence="7">2.5.1.19</ecNumber>
    </recommendedName>
    <alternativeName>
        <fullName evidence="7">5-enolpyruvylshikimate-3-phosphate synthase</fullName>
        <shortName evidence="7">EPSP synthase</shortName>
        <shortName evidence="7">EPSPS</shortName>
    </alternativeName>
</protein>
<dbReference type="InterPro" id="IPR036968">
    <property type="entry name" value="Enolpyruvate_Tfrase_sf"/>
</dbReference>
<comment type="similarity">
    <text evidence="2 7">Belongs to the EPSP synthase family.</text>
</comment>
<dbReference type="Proteomes" id="UP000004358">
    <property type="component" value="Unassembled WGS sequence"/>
</dbReference>
<feature type="domain" description="Enolpyruvate transferase" evidence="8">
    <location>
        <begin position="11"/>
        <end position="418"/>
    </location>
</feature>
<dbReference type="GO" id="GO:0003866">
    <property type="term" value="F:3-phosphoshikimate 1-carboxyvinyltransferase activity"/>
    <property type="evidence" value="ECO:0007669"/>
    <property type="project" value="UniProtKB-UniRule"/>
</dbReference>
<dbReference type="GO" id="GO:0009423">
    <property type="term" value="P:chorismate biosynthetic process"/>
    <property type="evidence" value="ECO:0007669"/>
    <property type="project" value="UniProtKB-UniRule"/>
</dbReference>
<comment type="function">
    <text evidence="7">Catalyzes the transfer of the enolpyruvyl moiety of phosphoenolpyruvate (PEP) to the 5-hydroxyl of shikimate-3-phosphate (S3P) to produce enolpyruvyl shikimate-3-phosphate and inorganic phosphate.</text>
</comment>
<feature type="binding site" evidence="7">
    <location>
        <position position="23"/>
    </location>
    <ligand>
        <name>phosphoenolpyruvate</name>
        <dbReference type="ChEBI" id="CHEBI:58702"/>
    </ligand>
</feature>
<dbReference type="PANTHER" id="PTHR21090">
    <property type="entry name" value="AROM/DEHYDROQUINATE SYNTHASE"/>
    <property type="match status" value="1"/>
</dbReference>
<dbReference type="PROSITE" id="PS00104">
    <property type="entry name" value="EPSP_SYNTHASE_1"/>
    <property type="match status" value="1"/>
</dbReference>
<gene>
    <name evidence="7" type="primary">aroA</name>
    <name evidence="9" type="ORF">DSM3645_04775</name>
</gene>
<name>A4A1M9_9BACT</name>
<feature type="binding site" evidence="7">
    <location>
        <position position="170"/>
    </location>
    <ligand>
        <name>3-phosphoshikimate</name>
        <dbReference type="ChEBI" id="CHEBI:145989"/>
    </ligand>
</feature>
<evidence type="ECO:0000256" key="5">
    <source>
        <dbReference type="ARBA" id="ARBA00023141"/>
    </source>
</evidence>
<dbReference type="CDD" id="cd01556">
    <property type="entry name" value="EPSP_synthase"/>
    <property type="match status" value="1"/>
</dbReference>
<feature type="binding site" evidence="7">
    <location>
        <position position="172"/>
    </location>
    <ligand>
        <name>3-phosphoshikimate</name>
        <dbReference type="ChEBI" id="CHEBI:145989"/>
    </ligand>
</feature>
<dbReference type="UniPathway" id="UPA00053">
    <property type="reaction ID" value="UER00089"/>
</dbReference>
<comment type="subcellular location">
    <subcellularLocation>
        <location evidence="7">Cytoplasm</location>
    </subcellularLocation>
</comment>
<dbReference type="STRING" id="314230.DSM3645_04775"/>
<feature type="binding site" evidence="7">
    <location>
        <position position="172"/>
    </location>
    <ligand>
        <name>phosphoenolpyruvate</name>
        <dbReference type="ChEBI" id="CHEBI:58702"/>
    </ligand>
</feature>
<feature type="binding site" evidence="7">
    <location>
        <position position="312"/>
    </location>
    <ligand>
        <name>3-phosphoshikimate</name>
        <dbReference type="ChEBI" id="CHEBI:145989"/>
    </ligand>
</feature>
<keyword evidence="3 7" id="KW-0028">Amino-acid biosynthesis</keyword>
<keyword evidence="7" id="KW-0963">Cytoplasm</keyword>
<dbReference type="GO" id="GO:0005737">
    <property type="term" value="C:cytoplasm"/>
    <property type="evidence" value="ECO:0007669"/>
    <property type="project" value="UniProtKB-SubCell"/>
</dbReference>
<feature type="binding site" evidence="7">
    <location>
        <position position="28"/>
    </location>
    <ligand>
        <name>3-phosphoshikimate</name>
        <dbReference type="ChEBI" id="CHEBI:145989"/>
    </ligand>
</feature>
<evidence type="ECO:0000259" key="8">
    <source>
        <dbReference type="Pfam" id="PF00275"/>
    </source>
</evidence>
<sequence length="427" mass="45247">MTSRIEIAPSPPILGSILPPGSKSLTNRALVIAALAQGKSSLTGALESEDTHVMIDSLRRLGIDVQHDRRAKVIDVTGCDGVIPSSDADLFVANSGTTIRFLTAMVAAGKGRYRLDGVQRMRERPIRDLLETLSALGVTCRSEAENGCPPVVVETSGLVGGVAQIAGDISSQYLSGLLMAAPYAAQGVSLEVVGELVSKPYVHMTTAVMRDFGVNVDAGDLTKLVIPHGKYVGRQYAIEPDASAASYFWAAAAITGGSVTVEGLSRDALQGDVAFCECLEQMGCQVEYGPNSIKVVGSRMRGICVDMNAISDTVQTLAAVALFADGPTTVTGVAHNRHKETDRIGDLACELRKLGAVVEELEDGLTIVPSRLQPAEIETYNDHRMAMSLALVGLRQPGVVILNPACTGKTYPNYFEDLSRLAGVEFQ</sequence>
<dbReference type="PIRSF" id="PIRSF000505">
    <property type="entry name" value="EPSPS"/>
    <property type="match status" value="1"/>
</dbReference>
<evidence type="ECO:0000256" key="6">
    <source>
        <dbReference type="ARBA" id="ARBA00044633"/>
    </source>
</evidence>
<evidence type="ECO:0000256" key="4">
    <source>
        <dbReference type="ARBA" id="ARBA00022679"/>
    </source>
</evidence>
<feature type="active site" description="Proton acceptor" evidence="7">
    <location>
        <position position="312"/>
    </location>
</feature>
<feature type="binding site" evidence="7">
    <location>
        <position position="339"/>
    </location>
    <ligand>
        <name>3-phosphoshikimate</name>
        <dbReference type="ChEBI" id="CHEBI:145989"/>
    </ligand>
</feature>
<keyword evidence="5 7" id="KW-0057">Aromatic amino acid biosynthesis</keyword>
<organism evidence="9 10">
    <name type="scientific">Blastopirellula marina DSM 3645</name>
    <dbReference type="NCBI Taxonomy" id="314230"/>
    <lineage>
        <taxon>Bacteria</taxon>
        <taxon>Pseudomonadati</taxon>
        <taxon>Planctomycetota</taxon>
        <taxon>Planctomycetia</taxon>
        <taxon>Pirellulales</taxon>
        <taxon>Pirellulaceae</taxon>
        <taxon>Blastopirellula</taxon>
    </lineage>
</organism>
<dbReference type="OrthoDB" id="9809920at2"/>
<dbReference type="eggNOG" id="COG0128">
    <property type="taxonomic scope" value="Bacteria"/>
</dbReference>
<feature type="binding site" evidence="7">
    <location>
        <position position="171"/>
    </location>
    <ligand>
        <name>3-phosphoshikimate</name>
        <dbReference type="ChEBI" id="CHEBI:145989"/>
    </ligand>
</feature>
<comment type="caution">
    <text evidence="9">The sequence shown here is derived from an EMBL/GenBank/DDBJ whole genome shotgun (WGS) entry which is preliminary data.</text>
</comment>
<feature type="binding site" evidence="7">
    <location>
        <position position="384"/>
    </location>
    <ligand>
        <name>phosphoenolpyruvate</name>
        <dbReference type="ChEBI" id="CHEBI:58702"/>
    </ligand>
</feature>
<dbReference type="EMBL" id="AANZ01000036">
    <property type="protein sequence ID" value="EAQ77334.1"/>
    <property type="molecule type" value="Genomic_DNA"/>
</dbReference>
<feature type="binding site" evidence="7">
    <location>
        <position position="198"/>
    </location>
    <ligand>
        <name>3-phosphoshikimate</name>
        <dbReference type="ChEBI" id="CHEBI:145989"/>
    </ligand>
</feature>
<dbReference type="PANTHER" id="PTHR21090:SF5">
    <property type="entry name" value="PENTAFUNCTIONAL AROM POLYPEPTIDE"/>
    <property type="match status" value="1"/>
</dbReference>
<dbReference type="PROSITE" id="PS00885">
    <property type="entry name" value="EPSP_SYNTHASE_2"/>
    <property type="match status" value="1"/>
</dbReference>
<reference evidence="9 10" key="1">
    <citation type="submission" date="2006-02" db="EMBL/GenBank/DDBJ databases">
        <authorList>
            <person name="Amann R."/>
            <person name="Ferriera S."/>
            <person name="Johnson J."/>
            <person name="Kravitz S."/>
            <person name="Halpern A."/>
            <person name="Remington K."/>
            <person name="Beeson K."/>
            <person name="Tran B."/>
            <person name="Rogers Y.-H."/>
            <person name="Friedman R."/>
            <person name="Venter J.C."/>
        </authorList>
    </citation>
    <scope>NUCLEOTIDE SEQUENCE [LARGE SCALE GENOMIC DNA]</scope>
    <source>
        <strain evidence="9 10">DSM 3645</strain>
    </source>
</reference>
<dbReference type="GO" id="GO:0009073">
    <property type="term" value="P:aromatic amino acid family biosynthetic process"/>
    <property type="evidence" value="ECO:0007669"/>
    <property type="project" value="UniProtKB-KW"/>
</dbReference>
<feature type="binding site" evidence="7">
    <location>
        <position position="23"/>
    </location>
    <ligand>
        <name>3-phosphoshikimate</name>
        <dbReference type="ChEBI" id="CHEBI:145989"/>
    </ligand>
</feature>
<evidence type="ECO:0000256" key="3">
    <source>
        <dbReference type="ARBA" id="ARBA00022605"/>
    </source>
</evidence>
<accession>A4A1M9</accession>
<dbReference type="Gene3D" id="3.65.10.10">
    <property type="entry name" value="Enolpyruvate transferase domain"/>
    <property type="match status" value="2"/>
</dbReference>
<evidence type="ECO:0000313" key="9">
    <source>
        <dbReference type="EMBL" id="EAQ77334.1"/>
    </source>
</evidence>
<dbReference type="AlphaFoldDB" id="A4A1M9"/>
<evidence type="ECO:0000256" key="7">
    <source>
        <dbReference type="HAMAP-Rule" id="MF_00210"/>
    </source>
</evidence>
<comment type="caution">
    <text evidence="7">Lacks conserved residue(s) required for the propagation of feature annotation.</text>
</comment>
<dbReference type="HOGENOM" id="CLU_024321_0_0_0"/>
<evidence type="ECO:0000256" key="2">
    <source>
        <dbReference type="ARBA" id="ARBA00009948"/>
    </source>
</evidence>
<feature type="binding site" evidence="7">
    <location>
        <position position="124"/>
    </location>
    <ligand>
        <name>phosphoenolpyruvate</name>
        <dbReference type="ChEBI" id="CHEBI:58702"/>
    </ligand>
</feature>
<feature type="binding site" evidence="7">
    <location>
        <position position="409"/>
    </location>
    <ligand>
        <name>phosphoenolpyruvate</name>
        <dbReference type="ChEBI" id="CHEBI:58702"/>
    </ligand>
</feature>
<dbReference type="InterPro" id="IPR013792">
    <property type="entry name" value="RNA3'P_cycl/enolpyr_Trfase_a/b"/>
</dbReference>